<name>A0A1D2M702_ORCCI</name>
<evidence type="ECO:0000313" key="2">
    <source>
        <dbReference type="EMBL" id="ODM88749.1"/>
    </source>
</evidence>
<feature type="region of interest" description="Disordered" evidence="1">
    <location>
        <begin position="86"/>
        <end position="130"/>
    </location>
</feature>
<proteinExistence type="predicted"/>
<feature type="compositionally biased region" description="Polar residues" evidence="1">
    <location>
        <begin position="92"/>
        <end position="105"/>
    </location>
</feature>
<dbReference type="Proteomes" id="UP000094527">
    <property type="component" value="Unassembled WGS sequence"/>
</dbReference>
<reference evidence="2 3" key="1">
    <citation type="journal article" date="2016" name="Genome Biol. Evol.">
        <title>Gene Family Evolution Reflects Adaptation to Soil Environmental Stressors in the Genome of the Collembolan Orchesella cincta.</title>
        <authorList>
            <person name="Faddeeva-Vakhrusheva A."/>
            <person name="Derks M.F."/>
            <person name="Anvar S.Y."/>
            <person name="Agamennone V."/>
            <person name="Suring W."/>
            <person name="Smit S."/>
            <person name="van Straalen N.M."/>
            <person name="Roelofs D."/>
        </authorList>
    </citation>
    <scope>NUCLEOTIDE SEQUENCE [LARGE SCALE GENOMIC DNA]</scope>
    <source>
        <tissue evidence="2">Mixed pool</tissue>
    </source>
</reference>
<sequence length="172" mass="19044">MEMCGEETQSETTSNATNTGRFVKEPEFAKVFPCFLRVFEVKDPPWFEKAFVFCSECSRQLTVVSELEEVMKEVERRLKESEKVVQDKLKGSETSSSRVEFTGGTNAIGKLGNKTNGGTQGREPEHGSSTIVSLLTYQEKQPAYVNVEVDPSVAEDLCGESEVADAESVTVR</sequence>
<evidence type="ECO:0000256" key="1">
    <source>
        <dbReference type="SAM" id="MobiDB-lite"/>
    </source>
</evidence>
<accession>A0A1D2M702</accession>
<protein>
    <submittedName>
        <fullName evidence="2">Uncharacterized protein</fullName>
    </submittedName>
</protein>
<dbReference type="AlphaFoldDB" id="A0A1D2M702"/>
<dbReference type="EMBL" id="LJIJ01003248">
    <property type="protein sequence ID" value="ODM88749.1"/>
    <property type="molecule type" value="Genomic_DNA"/>
</dbReference>
<keyword evidence="3" id="KW-1185">Reference proteome</keyword>
<evidence type="ECO:0000313" key="3">
    <source>
        <dbReference type="Proteomes" id="UP000094527"/>
    </source>
</evidence>
<organism evidence="2 3">
    <name type="scientific">Orchesella cincta</name>
    <name type="common">Springtail</name>
    <name type="synonym">Podura cincta</name>
    <dbReference type="NCBI Taxonomy" id="48709"/>
    <lineage>
        <taxon>Eukaryota</taxon>
        <taxon>Metazoa</taxon>
        <taxon>Ecdysozoa</taxon>
        <taxon>Arthropoda</taxon>
        <taxon>Hexapoda</taxon>
        <taxon>Collembola</taxon>
        <taxon>Entomobryomorpha</taxon>
        <taxon>Entomobryoidea</taxon>
        <taxon>Orchesellidae</taxon>
        <taxon>Orchesellinae</taxon>
        <taxon>Orchesella</taxon>
    </lineage>
</organism>
<comment type="caution">
    <text evidence="2">The sequence shown here is derived from an EMBL/GenBank/DDBJ whole genome shotgun (WGS) entry which is preliminary data.</text>
</comment>
<gene>
    <name evidence="2" type="ORF">Ocin01_17933</name>
</gene>